<dbReference type="Proteomes" id="UP000437131">
    <property type="component" value="Unassembled WGS sequence"/>
</dbReference>
<sequence>MGTIYITKDDTFIGKIDERIHVKADRKQILDVPFIKVDGLVILGRSNFSPALVAELLERKIPMSFLTTTGKYLGRLEPELTKNIFIRKAQWKTEDNSEKALHIVKGFIRGKLKNYRNFLQLRNRQNNHEKLEVSINQIQDIIDGLERKNNVNSLRGLEGAGSAIYFSCFNLLIKNNEFSFNTRNRRPPTDPVNSLLSLGYALLRHDIQSAVNIVGFDPYLGYLHVAHYGRPALALDLMEEFRPIVTDAVVLNVINNKKITPKDFITEPLSNAVSLTKEGLQIFLRAYEEKKQSKFKHPVLNRQCTYQESFEIQARFLAKYLMDETKQYPPLIIKK</sequence>
<evidence type="ECO:0000256" key="4">
    <source>
        <dbReference type="ARBA" id="ARBA00022801"/>
    </source>
</evidence>
<dbReference type="InterPro" id="IPR042211">
    <property type="entry name" value="CRISPR-assoc_Cas1_N"/>
</dbReference>
<evidence type="ECO:0000256" key="10">
    <source>
        <dbReference type="HAMAP-Rule" id="MF_01470"/>
    </source>
</evidence>
<dbReference type="GO" id="GO:0016787">
    <property type="term" value="F:hydrolase activity"/>
    <property type="evidence" value="ECO:0007669"/>
    <property type="project" value="UniProtKB-KW"/>
</dbReference>
<evidence type="ECO:0000256" key="1">
    <source>
        <dbReference type="ARBA" id="ARBA00022722"/>
    </source>
</evidence>
<keyword evidence="1 10" id="KW-0540">Nuclease</keyword>
<dbReference type="GO" id="GO:0004520">
    <property type="term" value="F:DNA endonuclease activity"/>
    <property type="evidence" value="ECO:0007669"/>
    <property type="project" value="InterPro"/>
</dbReference>
<comment type="function">
    <text evidence="10">CRISPR (clustered regularly interspaced short palindromic repeat), is an adaptive immune system that provides protection against mobile genetic elements (viruses, transposable elements and conjugative plasmids). CRISPR clusters contain spacers, sequences complementary to antecedent mobile elements, and target invading nucleic acids. CRISPR clusters are transcribed and processed into CRISPR RNA (crRNA). Acts as a dsDNA endonuclease. Involved in the integration of spacer DNA into the CRISPR cassette.</text>
</comment>
<dbReference type="GO" id="GO:0003677">
    <property type="term" value="F:DNA binding"/>
    <property type="evidence" value="ECO:0007669"/>
    <property type="project" value="UniProtKB-KW"/>
</dbReference>
<evidence type="ECO:0000256" key="7">
    <source>
        <dbReference type="ARBA" id="ARBA00023125"/>
    </source>
</evidence>
<proteinExistence type="inferred from homology"/>
<feature type="binding site" evidence="10">
    <location>
        <position position="239"/>
    </location>
    <ligand>
        <name>Mn(2+)</name>
        <dbReference type="ChEBI" id="CHEBI:29035"/>
    </ligand>
</feature>
<accession>A0A844GU32</accession>
<dbReference type="Gene3D" id="1.20.120.920">
    <property type="entry name" value="CRISPR-associated endonuclease Cas1, C-terminal domain"/>
    <property type="match status" value="1"/>
</dbReference>
<keyword evidence="5 10" id="KW-0460">Magnesium</keyword>
<dbReference type="GO" id="GO:0051607">
    <property type="term" value="P:defense response to virus"/>
    <property type="evidence" value="ECO:0007669"/>
    <property type="project" value="UniProtKB-UniRule"/>
</dbReference>
<dbReference type="PANTHER" id="PTHR34353:SF2">
    <property type="entry name" value="CRISPR-ASSOCIATED ENDONUCLEASE CAS1 1"/>
    <property type="match status" value="1"/>
</dbReference>
<feature type="binding site" evidence="10">
    <location>
        <position position="224"/>
    </location>
    <ligand>
        <name>Mn(2+)</name>
        <dbReference type="ChEBI" id="CHEBI:29035"/>
    </ligand>
</feature>
<comment type="caution">
    <text evidence="11">The sequence shown here is derived from an EMBL/GenBank/DDBJ whole genome shotgun (WGS) entry which is preliminary data.</text>
</comment>
<dbReference type="NCBIfam" id="TIGR04093">
    <property type="entry name" value="cas1_CYANO"/>
    <property type="match status" value="1"/>
</dbReference>
<keyword evidence="2 10" id="KW-0479">Metal-binding</keyword>
<dbReference type="Pfam" id="PF01867">
    <property type="entry name" value="Cas_Cas1"/>
    <property type="match status" value="1"/>
</dbReference>
<dbReference type="GO" id="GO:0043571">
    <property type="term" value="P:maintenance of CRISPR repeat elements"/>
    <property type="evidence" value="ECO:0007669"/>
    <property type="project" value="UniProtKB-UniRule"/>
</dbReference>
<comment type="similarity">
    <text evidence="10">Belongs to the CRISPR-associated endonuclease Cas1 family.</text>
</comment>
<dbReference type="InterPro" id="IPR002729">
    <property type="entry name" value="CRISPR-assoc_Cas1"/>
</dbReference>
<keyword evidence="8 10" id="KW-0464">Manganese</keyword>
<protein>
    <recommendedName>
        <fullName evidence="10">CRISPR-associated endonuclease Cas1</fullName>
        <ecNumber evidence="10">3.1.-.-</ecNumber>
    </recommendedName>
</protein>
<dbReference type="AlphaFoldDB" id="A0A844GU32"/>
<name>A0A844GU32_9CHRO</name>
<dbReference type="Gene3D" id="3.100.10.20">
    <property type="entry name" value="CRISPR-associated endonuclease Cas1, N-terminal domain"/>
    <property type="match status" value="1"/>
</dbReference>
<dbReference type="HAMAP" id="MF_01470">
    <property type="entry name" value="Cas1"/>
    <property type="match status" value="1"/>
</dbReference>
<evidence type="ECO:0000313" key="12">
    <source>
        <dbReference type="Proteomes" id="UP000437131"/>
    </source>
</evidence>
<evidence type="ECO:0000256" key="2">
    <source>
        <dbReference type="ARBA" id="ARBA00022723"/>
    </source>
</evidence>
<keyword evidence="3 10" id="KW-0255">Endonuclease</keyword>
<dbReference type="EMBL" id="WMIA01000004">
    <property type="protein sequence ID" value="MTF38308.1"/>
    <property type="molecule type" value="Genomic_DNA"/>
</dbReference>
<gene>
    <name evidence="11" type="primary">cas1d</name>
    <name evidence="10" type="synonym">cas1</name>
    <name evidence="11" type="ORF">GGC33_05150</name>
</gene>
<evidence type="ECO:0000256" key="8">
    <source>
        <dbReference type="ARBA" id="ARBA00023211"/>
    </source>
</evidence>
<feature type="binding site" evidence="10">
    <location>
        <position position="158"/>
    </location>
    <ligand>
        <name>Mn(2+)</name>
        <dbReference type="ChEBI" id="CHEBI:29035"/>
    </ligand>
</feature>
<evidence type="ECO:0000256" key="9">
    <source>
        <dbReference type="ARBA" id="ARBA00038592"/>
    </source>
</evidence>
<dbReference type="GO" id="GO:0046872">
    <property type="term" value="F:metal ion binding"/>
    <property type="evidence" value="ECO:0007669"/>
    <property type="project" value="UniProtKB-UniRule"/>
</dbReference>
<evidence type="ECO:0000256" key="3">
    <source>
        <dbReference type="ARBA" id="ARBA00022759"/>
    </source>
</evidence>
<comment type="cofactor">
    <cofactor evidence="10">
        <name>Mg(2+)</name>
        <dbReference type="ChEBI" id="CHEBI:18420"/>
    </cofactor>
    <cofactor evidence="10">
        <name>Mn(2+)</name>
        <dbReference type="ChEBI" id="CHEBI:29035"/>
    </cofactor>
</comment>
<dbReference type="PANTHER" id="PTHR34353">
    <property type="entry name" value="CRISPR-ASSOCIATED ENDONUCLEASE CAS1 1"/>
    <property type="match status" value="1"/>
</dbReference>
<dbReference type="NCBIfam" id="TIGR00287">
    <property type="entry name" value="cas1"/>
    <property type="match status" value="1"/>
</dbReference>
<dbReference type="EC" id="3.1.-.-" evidence="10"/>
<comment type="subunit">
    <text evidence="9 10">Homodimer, forms a heterotetramer with a Cas2 homodimer.</text>
</comment>
<keyword evidence="6 10" id="KW-0051">Antiviral defense</keyword>
<reference evidence="11 12" key="1">
    <citation type="submission" date="2019-11" db="EMBL/GenBank/DDBJ databases">
        <title>Isolation of a new High Light Tolerant Cyanobacteria.</title>
        <authorList>
            <person name="Dobson Z."/>
            <person name="Vaughn N."/>
            <person name="Vaughn M."/>
            <person name="Fromme P."/>
            <person name="Mazor Y."/>
        </authorList>
    </citation>
    <scope>NUCLEOTIDE SEQUENCE [LARGE SCALE GENOMIC DNA]</scope>
    <source>
        <strain evidence="11 12">0216</strain>
    </source>
</reference>
<dbReference type="InterPro" id="IPR023843">
    <property type="entry name" value="CRISPR-assoc_Cas1_cyanobact"/>
</dbReference>
<evidence type="ECO:0000313" key="11">
    <source>
        <dbReference type="EMBL" id="MTF38308.1"/>
    </source>
</evidence>
<evidence type="ECO:0000256" key="6">
    <source>
        <dbReference type="ARBA" id="ARBA00023118"/>
    </source>
</evidence>
<dbReference type="CDD" id="cd09634">
    <property type="entry name" value="Cas1_I-II-III"/>
    <property type="match status" value="1"/>
</dbReference>
<evidence type="ECO:0000256" key="5">
    <source>
        <dbReference type="ARBA" id="ARBA00022842"/>
    </source>
</evidence>
<dbReference type="InterPro" id="IPR050646">
    <property type="entry name" value="Cas1"/>
</dbReference>
<dbReference type="RefSeq" id="WP_155083209.1">
    <property type="nucleotide sequence ID" value="NZ_WMIA01000004.1"/>
</dbReference>
<organism evidence="11 12">
    <name type="scientific">Cyanobacterium aponinum 0216</name>
    <dbReference type="NCBI Taxonomy" id="2676140"/>
    <lineage>
        <taxon>Bacteria</taxon>
        <taxon>Bacillati</taxon>
        <taxon>Cyanobacteriota</taxon>
        <taxon>Cyanophyceae</taxon>
        <taxon>Oscillatoriophycideae</taxon>
        <taxon>Chroococcales</taxon>
        <taxon>Geminocystaceae</taxon>
        <taxon>Cyanobacterium</taxon>
    </lineage>
</organism>
<dbReference type="InterPro" id="IPR042206">
    <property type="entry name" value="CRISPR-assoc_Cas1_C"/>
</dbReference>
<keyword evidence="7 10" id="KW-0238">DNA-binding</keyword>
<keyword evidence="4 10" id="KW-0378">Hydrolase</keyword>